<keyword evidence="17 24" id="KW-0129">CBS domain</keyword>
<feature type="region of interest" description="Disordered" evidence="26">
    <location>
        <begin position="1"/>
        <end position="20"/>
    </location>
</feature>
<evidence type="ECO:0000313" key="28">
    <source>
        <dbReference type="Proteomes" id="UP000515152"/>
    </source>
</evidence>
<dbReference type="Gene3D" id="3.10.580.10">
    <property type="entry name" value="CBS-domain"/>
    <property type="match status" value="1"/>
</dbReference>
<evidence type="ECO:0000256" key="6">
    <source>
        <dbReference type="ARBA" id="ARBA00011881"/>
    </source>
</evidence>
<comment type="subcellular location">
    <subcellularLocation>
        <location evidence="3">Cytoplasm</location>
    </subcellularLocation>
    <subcellularLocation>
        <location evidence="2">Nucleus</location>
    </subcellularLocation>
</comment>
<dbReference type="Pfam" id="PF00571">
    <property type="entry name" value="CBS"/>
    <property type="match status" value="1"/>
</dbReference>
<dbReference type="InterPro" id="IPR046353">
    <property type="entry name" value="CBS_C"/>
</dbReference>
<evidence type="ECO:0000256" key="21">
    <source>
        <dbReference type="ARBA" id="ARBA00026192"/>
    </source>
</evidence>
<dbReference type="AlphaFoldDB" id="A0A8M1KE19"/>
<feature type="domain" description="CBS" evidence="27">
    <location>
        <begin position="437"/>
        <end position="495"/>
    </location>
</feature>
<dbReference type="GeneID" id="122131718"/>
<keyword evidence="12" id="KW-0349">Heme</keyword>
<dbReference type="KEGG" id="char:122131718"/>
<proteinExistence type="inferred from homology"/>
<evidence type="ECO:0000256" key="22">
    <source>
        <dbReference type="ARBA" id="ARBA00045425"/>
    </source>
</evidence>
<evidence type="ECO:0000256" key="8">
    <source>
        <dbReference type="ARBA" id="ARBA00022490"/>
    </source>
</evidence>
<comment type="function">
    <text evidence="22">Hydro-lyase catalyzing the first step of the transsulfuration pathway, where the hydroxyl group of L-serine is displaced by L-homocysteine in a beta-replacement reaction to form L-cystathionine, the precursor of L-cysteine. This catabolic route allows the elimination of L-methionine and the toxic metabolite L-homocysteine. Also involved in the production of hydrogen sulfide, a gasotransmitter with signaling and cytoprotective effects on neurons.</text>
</comment>
<keyword evidence="9" id="KW-1017">Isopeptide bond</keyword>
<keyword evidence="18 25" id="KW-0198">Cysteine biosynthesis</keyword>
<dbReference type="InterPro" id="IPR046342">
    <property type="entry name" value="CBS_dom_sf"/>
</dbReference>
<dbReference type="SUPFAM" id="SSF54631">
    <property type="entry name" value="CBS-domain pair"/>
    <property type="match status" value="1"/>
</dbReference>
<evidence type="ECO:0000256" key="25">
    <source>
        <dbReference type="RuleBase" id="RU361204"/>
    </source>
</evidence>
<dbReference type="SUPFAM" id="SSF53686">
    <property type="entry name" value="Tryptophan synthase beta subunit-like PLP-dependent enzymes"/>
    <property type="match status" value="1"/>
</dbReference>
<dbReference type="FunFam" id="3.10.580.10:FF:000014">
    <property type="entry name" value="Cystathionine beta-synthase"/>
    <property type="match status" value="1"/>
</dbReference>
<evidence type="ECO:0000256" key="24">
    <source>
        <dbReference type="PROSITE-ProRule" id="PRU00703"/>
    </source>
</evidence>
<comment type="cofactor">
    <cofactor evidence="1 25">
        <name>pyridoxal 5'-phosphate</name>
        <dbReference type="ChEBI" id="CHEBI:597326"/>
    </cofactor>
</comment>
<evidence type="ECO:0000256" key="5">
    <source>
        <dbReference type="ARBA" id="ARBA00007103"/>
    </source>
</evidence>
<comment type="catalytic activity">
    <reaction evidence="23 25">
        <text>L-homocysteine + L-serine = L,L-cystathionine + H2O</text>
        <dbReference type="Rhea" id="RHEA:10112"/>
        <dbReference type="ChEBI" id="CHEBI:15377"/>
        <dbReference type="ChEBI" id="CHEBI:33384"/>
        <dbReference type="ChEBI" id="CHEBI:58161"/>
        <dbReference type="ChEBI" id="CHEBI:58199"/>
        <dbReference type="EC" id="4.2.1.22"/>
    </reaction>
</comment>
<dbReference type="GO" id="GO:0006535">
    <property type="term" value="P:cysteine biosynthetic process from serine"/>
    <property type="evidence" value="ECO:0007669"/>
    <property type="project" value="UniProtKB-UniRule"/>
</dbReference>
<evidence type="ECO:0000256" key="9">
    <source>
        <dbReference type="ARBA" id="ARBA00022499"/>
    </source>
</evidence>
<comment type="subunit">
    <text evidence="6">Homotetramer.</text>
</comment>
<evidence type="ECO:0000259" key="27">
    <source>
        <dbReference type="PROSITE" id="PS51371"/>
    </source>
</evidence>
<dbReference type="InterPro" id="IPR000644">
    <property type="entry name" value="CBS_dom"/>
</dbReference>
<dbReference type="Proteomes" id="UP000515152">
    <property type="component" value="Unplaced"/>
</dbReference>
<accession>A0A8M1KE19</accession>
<keyword evidence="10" id="KW-0597">Phosphoprotein</keyword>
<comment type="similarity">
    <text evidence="5 25">Belongs to the cysteine synthase/cystathionine beta-synthase family.</text>
</comment>
<dbReference type="OrthoDB" id="728at2759"/>
<dbReference type="SMART" id="SM00116">
    <property type="entry name" value="CBS"/>
    <property type="match status" value="1"/>
</dbReference>
<name>A0A8M1KE19_CLUHA</name>
<dbReference type="GO" id="GO:0050667">
    <property type="term" value="P:homocysteine metabolic process"/>
    <property type="evidence" value="ECO:0007669"/>
    <property type="project" value="UniProtKB-ARBA"/>
</dbReference>
<gene>
    <name evidence="29 30" type="primary">LOC122131718</name>
</gene>
<keyword evidence="14" id="KW-0832">Ubl conjugation</keyword>
<keyword evidence="28" id="KW-1185">Reference proteome</keyword>
<dbReference type="PANTHER" id="PTHR10314">
    <property type="entry name" value="CYSTATHIONINE BETA-SYNTHASE"/>
    <property type="match status" value="1"/>
</dbReference>
<dbReference type="EC" id="4.2.1.22" evidence="7 25"/>
<keyword evidence="16" id="KW-0408">Iron</keyword>
<dbReference type="NCBIfam" id="TIGR01137">
    <property type="entry name" value="cysta_beta"/>
    <property type="match status" value="1"/>
</dbReference>
<dbReference type="InterPro" id="IPR001216">
    <property type="entry name" value="P-phosphate_BS"/>
</dbReference>
<keyword evidence="20" id="KW-0539">Nucleus</keyword>
<evidence type="ECO:0000313" key="29">
    <source>
        <dbReference type="RefSeq" id="XP_042562305.1"/>
    </source>
</evidence>
<evidence type="ECO:0000256" key="1">
    <source>
        <dbReference type="ARBA" id="ARBA00001933"/>
    </source>
</evidence>
<evidence type="ECO:0000313" key="30">
    <source>
        <dbReference type="RefSeq" id="XP_042562306.1"/>
    </source>
</evidence>
<dbReference type="UniPathway" id="UPA00136">
    <property type="reaction ID" value="UER00201"/>
</dbReference>
<dbReference type="FunFam" id="3.40.50.1100:FF:000003">
    <property type="entry name" value="Cystathionine beta-synthase"/>
    <property type="match status" value="1"/>
</dbReference>
<dbReference type="CDD" id="cd04608">
    <property type="entry name" value="CBS_pair_CBS"/>
    <property type="match status" value="1"/>
</dbReference>
<sequence>MPSVPSTKESGDLGPVCPHAARKSVTLKEVKIQDEPFQRNGGDDVDGPIRLEGGENAAERKWIRPDLTSRCTWKLGMSDTDSPHTQWLRDTPPSILPNILTRIGDTPLVRLNKLPKTFGLKCELLAKCEYFNAGGSVKDRISLRMVYDAEKSGQLKPGDTIIEPTSGNTGIGLALVAAVKGYRCIIVMPEKMSLEKVDVLRALGAEIVRTPTSARFDSPESHVGVAWRLKNEIPNSHILDQYRNPSNPMAHYDTTAEEILEQCDGKVDMLVAGAGTGGTISGIARKLKERCPNIKIIGVDPEGSILAEPDELNRTDTTQYEVEGIGYDFIPTVLDRSVVDGWYKSNDDESFAMSRMLIRDEGLLCGGSSGTAMAAAVKFAKDLKEGQRCVVILPDSIRNYMSKFLSDKWMVQKGFLRVEDIMVNKPWWWNLKVQNLKLSAPLTVLPTVTCQRTMKILKEKFFDQAPVVEETGLILGMVTLGNMLASVLAGKVKPSDPVSKVLYKQFNRVKINDNLGKLSRILETDHFALVVHEQIQYLTDGSPSLKQMVFGVVTAIDLLNFVTAREKRERSMSECADEL</sequence>
<dbReference type="GO" id="GO:0005634">
    <property type="term" value="C:nucleus"/>
    <property type="evidence" value="ECO:0007669"/>
    <property type="project" value="UniProtKB-SubCell"/>
</dbReference>
<dbReference type="Pfam" id="PF00291">
    <property type="entry name" value="PALP"/>
    <property type="match status" value="1"/>
</dbReference>
<dbReference type="GO" id="GO:0046872">
    <property type="term" value="F:metal ion binding"/>
    <property type="evidence" value="ECO:0007669"/>
    <property type="project" value="UniProtKB-KW"/>
</dbReference>
<evidence type="ECO:0000256" key="20">
    <source>
        <dbReference type="ARBA" id="ARBA00023242"/>
    </source>
</evidence>
<dbReference type="GO" id="GO:0019343">
    <property type="term" value="P:cysteine biosynthetic process via cystathionine"/>
    <property type="evidence" value="ECO:0007669"/>
    <property type="project" value="UniProtKB-UniRule"/>
</dbReference>
<keyword evidence="8" id="KW-0963">Cytoplasm</keyword>
<dbReference type="InterPro" id="IPR005857">
    <property type="entry name" value="Cysta_beta_synth"/>
</dbReference>
<keyword evidence="19 25" id="KW-0456">Lyase</keyword>
<dbReference type="RefSeq" id="XP_042562305.1">
    <property type="nucleotide sequence ID" value="XM_042706371.1"/>
</dbReference>
<evidence type="ECO:0000256" key="17">
    <source>
        <dbReference type="ARBA" id="ARBA00023122"/>
    </source>
</evidence>
<dbReference type="PROSITE" id="PS51371">
    <property type="entry name" value="CBS"/>
    <property type="match status" value="1"/>
</dbReference>
<evidence type="ECO:0000256" key="10">
    <source>
        <dbReference type="ARBA" id="ARBA00022553"/>
    </source>
</evidence>
<comment type="pathway">
    <text evidence="4">Amino-acid biosynthesis; L-cysteine biosynthesis; L-cysteine from L-homocysteine and L-serine: step 1/2.</text>
</comment>
<evidence type="ECO:0000256" key="4">
    <source>
        <dbReference type="ARBA" id="ARBA00005003"/>
    </source>
</evidence>
<evidence type="ECO:0000256" key="15">
    <source>
        <dbReference type="ARBA" id="ARBA00022898"/>
    </source>
</evidence>
<evidence type="ECO:0000256" key="19">
    <source>
        <dbReference type="ARBA" id="ARBA00023239"/>
    </source>
</evidence>
<evidence type="ECO:0000256" key="14">
    <source>
        <dbReference type="ARBA" id="ARBA00022843"/>
    </source>
</evidence>
<dbReference type="InterPro" id="IPR036052">
    <property type="entry name" value="TrpB-like_PALP_sf"/>
</dbReference>
<dbReference type="GO" id="GO:0005737">
    <property type="term" value="C:cytoplasm"/>
    <property type="evidence" value="ECO:0007669"/>
    <property type="project" value="UniProtKB-SubCell"/>
</dbReference>
<dbReference type="CDD" id="cd01561">
    <property type="entry name" value="CBS_like"/>
    <property type="match status" value="1"/>
</dbReference>
<dbReference type="PROSITE" id="PS00901">
    <property type="entry name" value="CYS_SYNTHASE"/>
    <property type="match status" value="1"/>
</dbReference>
<dbReference type="RefSeq" id="XP_042562306.1">
    <property type="nucleotide sequence ID" value="XM_042706372.1"/>
</dbReference>
<evidence type="ECO:0000256" key="23">
    <source>
        <dbReference type="ARBA" id="ARBA00047490"/>
    </source>
</evidence>
<keyword evidence="11 25" id="KW-0028">Amino-acid biosynthesis</keyword>
<dbReference type="InterPro" id="IPR050214">
    <property type="entry name" value="Cys_Synth/Cystath_Beta-Synth"/>
</dbReference>
<dbReference type="Gene3D" id="3.40.50.1100">
    <property type="match status" value="2"/>
</dbReference>
<protein>
    <recommendedName>
        <fullName evidence="21 25">Cystathionine beta-synthase</fullName>
        <ecNumber evidence="7 25">4.2.1.22</ecNumber>
    </recommendedName>
</protein>
<dbReference type="GO" id="GO:0004122">
    <property type="term" value="F:cystathionine beta-synthase activity"/>
    <property type="evidence" value="ECO:0007669"/>
    <property type="project" value="UniProtKB-UniRule"/>
</dbReference>
<evidence type="ECO:0000256" key="3">
    <source>
        <dbReference type="ARBA" id="ARBA00004496"/>
    </source>
</evidence>
<reference evidence="29 30" key="1">
    <citation type="submission" date="2025-04" db="UniProtKB">
        <authorList>
            <consortium name="RefSeq"/>
        </authorList>
    </citation>
    <scope>IDENTIFICATION</scope>
</reference>
<dbReference type="GeneTree" id="ENSGT00510000047027"/>
<keyword evidence="15 25" id="KW-0663">Pyridoxal phosphate</keyword>
<evidence type="ECO:0000256" key="7">
    <source>
        <dbReference type="ARBA" id="ARBA00012041"/>
    </source>
</evidence>
<dbReference type="InterPro" id="IPR001926">
    <property type="entry name" value="TrpB-like_PALP"/>
</dbReference>
<evidence type="ECO:0000256" key="18">
    <source>
        <dbReference type="ARBA" id="ARBA00023192"/>
    </source>
</evidence>
<dbReference type="FunFam" id="3.40.50.1100:FF:000118">
    <property type="entry name" value="Related to CYS4-cystathionine beta-synthase"/>
    <property type="match status" value="1"/>
</dbReference>
<evidence type="ECO:0000256" key="12">
    <source>
        <dbReference type="ARBA" id="ARBA00022617"/>
    </source>
</evidence>
<evidence type="ECO:0000256" key="26">
    <source>
        <dbReference type="SAM" id="MobiDB-lite"/>
    </source>
</evidence>
<evidence type="ECO:0000256" key="16">
    <source>
        <dbReference type="ARBA" id="ARBA00023004"/>
    </source>
</evidence>
<organism evidence="28 30">
    <name type="scientific">Clupea harengus</name>
    <name type="common">Atlantic herring</name>
    <dbReference type="NCBI Taxonomy" id="7950"/>
    <lineage>
        <taxon>Eukaryota</taxon>
        <taxon>Metazoa</taxon>
        <taxon>Chordata</taxon>
        <taxon>Craniata</taxon>
        <taxon>Vertebrata</taxon>
        <taxon>Euteleostomi</taxon>
        <taxon>Actinopterygii</taxon>
        <taxon>Neopterygii</taxon>
        <taxon>Teleostei</taxon>
        <taxon>Clupei</taxon>
        <taxon>Clupeiformes</taxon>
        <taxon>Clupeoidei</taxon>
        <taxon>Clupeidae</taxon>
        <taxon>Clupea</taxon>
    </lineage>
</organism>
<evidence type="ECO:0000256" key="2">
    <source>
        <dbReference type="ARBA" id="ARBA00004123"/>
    </source>
</evidence>
<evidence type="ECO:0000256" key="11">
    <source>
        <dbReference type="ARBA" id="ARBA00022605"/>
    </source>
</evidence>
<evidence type="ECO:0000256" key="13">
    <source>
        <dbReference type="ARBA" id="ARBA00022723"/>
    </source>
</evidence>
<keyword evidence="13" id="KW-0479">Metal-binding</keyword>